<dbReference type="NCBIfam" id="TIGR00093">
    <property type="entry name" value="pseudouridine synthase"/>
    <property type="match status" value="1"/>
</dbReference>
<evidence type="ECO:0000256" key="1">
    <source>
        <dbReference type="ARBA" id="ARBA00008348"/>
    </source>
</evidence>
<dbReference type="SUPFAM" id="SSF55174">
    <property type="entry name" value="Alpha-L RNA-binding motif"/>
    <property type="match status" value="1"/>
</dbReference>
<dbReference type="InterPro" id="IPR036986">
    <property type="entry name" value="S4_RNA-bd_sf"/>
</dbReference>
<comment type="similarity">
    <text evidence="1 5">Belongs to the pseudouridine synthase RsuA family.</text>
</comment>
<proteinExistence type="inferred from homology"/>
<dbReference type="Proteomes" id="UP000244016">
    <property type="component" value="Unassembled WGS sequence"/>
</dbReference>
<keyword evidence="3 5" id="KW-0413">Isomerase</keyword>
<dbReference type="FunFam" id="3.10.290.10:FF:000003">
    <property type="entry name" value="Pseudouridine synthase"/>
    <property type="match status" value="1"/>
</dbReference>
<dbReference type="GO" id="GO:0003723">
    <property type="term" value="F:RNA binding"/>
    <property type="evidence" value="ECO:0007669"/>
    <property type="project" value="UniProtKB-KW"/>
</dbReference>
<reference evidence="7 8" key="1">
    <citation type="submission" date="2017-08" db="EMBL/GenBank/DDBJ databases">
        <title>Burning lignite coal seam in the remote Altai Mountains harbors a hydrogen-driven thermophilic microbial community.</title>
        <authorList>
            <person name="Kadnikov V.V."/>
            <person name="Mardanov A.V."/>
            <person name="Ivasenko D."/>
            <person name="Beletsky A.V."/>
            <person name="Karnachuk O.V."/>
            <person name="Ravin N.V."/>
        </authorList>
    </citation>
    <scope>NUCLEOTIDE SEQUENCE [LARGE SCALE GENOMIC DNA]</scope>
    <source>
        <strain evidence="7">AL31</strain>
    </source>
</reference>
<dbReference type="SMART" id="SM00363">
    <property type="entry name" value="S4"/>
    <property type="match status" value="1"/>
</dbReference>
<dbReference type="AlphaFoldDB" id="A0A2T5G3Z5"/>
<dbReference type="GO" id="GO:0000455">
    <property type="term" value="P:enzyme-directed rRNA pseudouridine synthesis"/>
    <property type="evidence" value="ECO:0007669"/>
    <property type="project" value="UniProtKB-ARBA"/>
</dbReference>
<dbReference type="SUPFAM" id="SSF55120">
    <property type="entry name" value="Pseudouridine synthase"/>
    <property type="match status" value="1"/>
</dbReference>
<dbReference type="InterPro" id="IPR050343">
    <property type="entry name" value="RsuA_PseudoU_synthase"/>
</dbReference>
<dbReference type="CDD" id="cd00165">
    <property type="entry name" value="S4"/>
    <property type="match status" value="1"/>
</dbReference>
<evidence type="ECO:0000256" key="2">
    <source>
        <dbReference type="ARBA" id="ARBA00022884"/>
    </source>
</evidence>
<evidence type="ECO:0000313" key="8">
    <source>
        <dbReference type="Proteomes" id="UP000244016"/>
    </source>
</evidence>
<dbReference type="GO" id="GO:0120159">
    <property type="term" value="F:rRNA pseudouridine synthase activity"/>
    <property type="evidence" value="ECO:0007669"/>
    <property type="project" value="UniProtKB-ARBA"/>
</dbReference>
<name>A0A2T5G3Z5_9BACL</name>
<dbReference type="EC" id="5.4.99.-" evidence="5"/>
<dbReference type="InterPro" id="IPR000748">
    <property type="entry name" value="PsdUridine_synth_RsuA/RluB/E/F"/>
</dbReference>
<dbReference type="PANTHER" id="PTHR47683:SF4">
    <property type="entry name" value="PSEUDOURIDINE SYNTHASE"/>
    <property type="match status" value="1"/>
</dbReference>
<dbReference type="EMBL" id="PEBW01000009">
    <property type="protein sequence ID" value="PTQ50899.1"/>
    <property type="molecule type" value="Genomic_DNA"/>
</dbReference>
<dbReference type="InterPro" id="IPR020094">
    <property type="entry name" value="TruA/RsuA/RluB/E/F_N"/>
</dbReference>
<dbReference type="InterPro" id="IPR042092">
    <property type="entry name" value="PsdUridine_s_RsuA/RluB/E/F_cat"/>
</dbReference>
<dbReference type="PROSITE" id="PS50889">
    <property type="entry name" value="S4"/>
    <property type="match status" value="1"/>
</dbReference>
<dbReference type="InterPro" id="IPR018496">
    <property type="entry name" value="PsdUridine_synth_RsuA/RluB_CS"/>
</dbReference>
<keyword evidence="2 4" id="KW-0694">RNA-binding</keyword>
<dbReference type="InterPro" id="IPR020103">
    <property type="entry name" value="PsdUridine_synth_cat_dom_sf"/>
</dbReference>
<sequence>MHEMRLDRLLARSGYGTRKEVHRLLRGGLVTVNGVVVRDPATRVSPEEDEVAVEGEAVTYRPSLTLLVYKPKGYVSATRDARYPTVLELVPEEFLHRELFPVGRLDVDTTGLLLLTDDGVLAHRLTSPRWRVPKVYHVRVLGRVDERDREAFARGVALEDGTRTRPAELRILEGQSLAEDPVVLRWAREIEDSSAAESVVEVVLTEGRYHQVKRMFRARGKEVLALHRVRFGPLALGDLREGEARLLTSAEEEDLRTLVDLA</sequence>
<evidence type="ECO:0000256" key="3">
    <source>
        <dbReference type="ARBA" id="ARBA00023235"/>
    </source>
</evidence>
<dbReference type="Gene3D" id="3.30.70.1560">
    <property type="entry name" value="Alpha-L RNA-binding motif"/>
    <property type="match status" value="1"/>
</dbReference>
<dbReference type="Pfam" id="PF01479">
    <property type="entry name" value="S4"/>
    <property type="match status" value="1"/>
</dbReference>
<evidence type="ECO:0000259" key="6">
    <source>
        <dbReference type="SMART" id="SM00363"/>
    </source>
</evidence>
<dbReference type="Gene3D" id="3.10.290.10">
    <property type="entry name" value="RNA-binding S4 domain"/>
    <property type="match status" value="1"/>
</dbReference>
<organism evidence="7 8">
    <name type="scientific">Brockia lithotrophica</name>
    <dbReference type="NCBI Taxonomy" id="933949"/>
    <lineage>
        <taxon>Bacteria</taxon>
        <taxon>Bacillati</taxon>
        <taxon>Bacillota</taxon>
        <taxon>Bacilli</taxon>
        <taxon>Bacillales</taxon>
        <taxon>Bacillales Family X. Incertae Sedis</taxon>
        <taxon>Brockia</taxon>
    </lineage>
</organism>
<protein>
    <recommendedName>
        <fullName evidence="5">Pseudouridine synthase</fullName>
        <ecNumber evidence="5">5.4.99.-</ecNumber>
    </recommendedName>
</protein>
<dbReference type="PANTHER" id="PTHR47683">
    <property type="entry name" value="PSEUDOURIDINE SYNTHASE FAMILY PROTEIN-RELATED"/>
    <property type="match status" value="1"/>
</dbReference>
<dbReference type="InterPro" id="IPR002942">
    <property type="entry name" value="S4_RNA-bd"/>
</dbReference>
<feature type="domain" description="RNA-binding S4" evidence="6">
    <location>
        <begin position="4"/>
        <end position="62"/>
    </location>
</feature>
<dbReference type="Gene3D" id="3.30.70.580">
    <property type="entry name" value="Pseudouridine synthase I, catalytic domain, N-terminal subdomain"/>
    <property type="match status" value="1"/>
</dbReference>
<evidence type="ECO:0000256" key="5">
    <source>
        <dbReference type="RuleBase" id="RU003887"/>
    </source>
</evidence>
<accession>A0A2T5G3Z5</accession>
<evidence type="ECO:0000256" key="4">
    <source>
        <dbReference type="PROSITE-ProRule" id="PRU00182"/>
    </source>
</evidence>
<dbReference type="Pfam" id="PF00849">
    <property type="entry name" value="PseudoU_synth_2"/>
    <property type="match status" value="1"/>
</dbReference>
<dbReference type="CDD" id="cd02553">
    <property type="entry name" value="PseudoU_synth_RsuA"/>
    <property type="match status" value="1"/>
</dbReference>
<dbReference type="InterPro" id="IPR006145">
    <property type="entry name" value="PsdUridine_synth_RsuA/RluA"/>
</dbReference>
<evidence type="ECO:0000313" key="7">
    <source>
        <dbReference type="EMBL" id="PTQ50899.1"/>
    </source>
</evidence>
<comment type="caution">
    <text evidence="7">The sequence shown here is derived from an EMBL/GenBank/DDBJ whole genome shotgun (WGS) entry which is preliminary data.</text>
</comment>
<gene>
    <name evidence="7" type="ORF">BLITH_1438</name>
</gene>
<dbReference type="PROSITE" id="PS01149">
    <property type="entry name" value="PSI_RSU"/>
    <property type="match status" value="1"/>
</dbReference>